<evidence type="ECO:0000256" key="1">
    <source>
        <dbReference type="ARBA" id="ARBA00022729"/>
    </source>
</evidence>
<feature type="signal peptide" evidence="3">
    <location>
        <begin position="1"/>
        <end position="23"/>
    </location>
</feature>
<keyword evidence="1 3" id="KW-0732">Signal</keyword>
<protein>
    <recommendedName>
        <fullName evidence="6">Proline-rich protein 3-like</fullName>
    </recommendedName>
</protein>
<evidence type="ECO:0000313" key="5">
    <source>
        <dbReference type="Proteomes" id="UP001165190"/>
    </source>
</evidence>
<dbReference type="Pfam" id="PF01190">
    <property type="entry name" value="Pollen_Ole_e_1"/>
    <property type="match status" value="1"/>
</dbReference>
<gene>
    <name evidence="4" type="ORF">HRI_001043000</name>
</gene>
<evidence type="ECO:0000313" key="4">
    <source>
        <dbReference type="EMBL" id="GMI73737.1"/>
    </source>
</evidence>
<name>A0A9W7HAZ1_HIBTR</name>
<dbReference type="Proteomes" id="UP001165190">
    <property type="component" value="Unassembled WGS sequence"/>
</dbReference>
<dbReference type="EMBL" id="BSYR01000010">
    <property type="protein sequence ID" value="GMI73737.1"/>
    <property type="molecule type" value="Genomic_DNA"/>
</dbReference>
<dbReference type="GO" id="GO:0009723">
    <property type="term" value="P:response to ethylene"/>
    <property type="evidence" value="ECO:0007669"/>
    <property type="project" value="TreeGrafter"/>
</dbReference>
<proteinExistence type="predicted"/>
<dbReference type="PANTHER" id="PTHR33470:SF40">
    <property type="entry name" value="PROTEIN SEED AND ROOT HAIR PROTECTIVE PROTEIN"/>
    <property type="match status" value="1"/>
</dbReference>
<dbReference type="AlphaFoldDB" id="A0A9W7HAZ1"/>
<keyword evidence="5" id="KW-1185">Reference proteome</keyword>
<comment type="caution">
    <text evidence="4">The sequence shown here is derived from an EMBL/GenBank/DDBJ whole genome shotgun (WGS) entry which is preliminary data.</text>
</comment>
<reference evidence="4" key="1">
    <citation type="submission" date="2023-05" db="EMBL/GenBank/DDBJ databases">
        <title>Genome and transcriptome analyses reveal genes involved in the formation of fine ridges on petal epidermal cells in Hibiscus trionum.</title>
        <authorList>
            <person name="Koshimizu S."/>
            <person name="Masuda S."/>
            <person name="Ishii T."/>
            <person name="Shirasu K."/>
            <person name="Hoshino A."/>
            <person name="Arita M."/>
        </authorList>
    </citation>
    <scope>NUCLEOTIDE SEQUENCE</scope>
    <source>
        <strain evidence="4">Hamamatsu line</strain>
    </source>
</reference>
<organism evidence="4 5">
    <name type="scientific">Hibiscus trionum</name>
    <name type="common">Flower of an hour</name>
    <dbReference type="NCBI Taxonomy" id="183268"/>
    <lineage>
        <taxon>Eukaryota</taxon>
        <taxon>Viridiplantae</taxon>
        <taxon>Streptophyta</taxon>
        <taxon>Embryophyta</taxon>
        <taxon>Tracheophyta</taxon>
        <taxon>Spermatophyta</taxon>
        <taxon>Magnoliopsida</taxon>
        <taxon>eudicotyledons</taxon>
        <taxon>Gunneridae</taxon>
        <taxon>Pentapetalae</taxon>
        <taxon>rosids</taxon>
        <taxon>malvids</taxon>
        <taxon>Malvales</taxon>
        <taxon>Malvaceae</taxon>
        <taxon>Malvoideae</taxon>
        <taxon>Hibiscus</taxon>
    </lineage>
</organism>
<evidence type="ECO:0008006" key="6">
    <source>
        <dbReference type="Google" id="ProtNLM"/>
    </source>
</evidence>
<dbReference type="GO" id="GO:0071944">
    <property type="term" value="C:cell periphery"/>
    <property type="evidence" value="ECO:0007669"/>
    <property type="project" value="TreeGrafter"/>
</dbReference>
<evidence type="ECO:0000256" key="3">
    <source>
        <dbReference type="SAM" id="SignalP"/>
    </source>
</evidence>
<accession>A0A9W7HAZ1</accession>
<sequence length="248" mass="27103">MALSILSLAFSLLVLSLFAIASAGDYSDASSKYGFDGIPDDSPQAKPEEAEKPQYGTKPDYNEKPAGYYTKPYVVAWDSYVVKPKPDEYKQEKPGYGKGYEKPSYGTKSEEMKNHLSIAVQGTVLCKTGSKYYPIQGALATITCKAVDEVGVEKTVSICSKPTDAKGYFFIPLSDLGRNKLKLRECKSYLKSSPMEACNVPSNVNKAIEGALLSAFRVLNEKKTKLYSVGPFFYTSQAKPASAPTHGY</sequence>
<dbReference type="PANTHER" id="PTHR33470">
    <property type="entry name" value="OS01G0164075 PROTEIN"/>
    <property type="match status" value="1"/>
</dbReference>
<feature type="region of interest" description="Disordered" evidence="2">
    <location>
        <begin position="37"/>
        <end position="63"/>
    </location>
</feature>
<dbReference type="OrthoDB" id="1847243at2759"/>
<feature type="chain" id="PRO_5040887387" description="Proline-rich protein 3-like" evidence="3">
    <location>
        <begin position="24"/>
        <end position="248"/>
    </location>
</feature>
<evidence type="ECO:0000256" key="2">
    <source>
        <dbReference type="SAM" id="MobiDB-lite"/>
    </source>
</evidence>